<dbReference type="Pfam" id="PF06114">
    <property type="entry name" value="Peptidase_M78"/>
    <property type="match status" value="1"/>
</dbReference>
<name>A0ABX6YN42_9MICO</name>
<evidence type="ECO:0000313" key="2">
    <source>
        <dbReference type="EMBL" id="QPZ40221.1"/>
    </source>
</evidence>
<proteinExistence type="predicted"/>
<dbReference type="Gene3D" id="1.10.10.2910">
    <property type="match status" value="1"/>
</dbReference>
<keyword evidence="3" id="KW-1185">Reference proteome</keyword>
<evidence type="ECO:0000313" key="3">
    <source>
        <dbReference type="Proteomes" id="UP000662814"/>
    </source>
</evidence>
<protein>
    <submittedName>
        <fullName evidence="2">ImmA/IrrE family metallo-endopeptidase</fullName>
    </submittedName>
</protein>
<sequence length="110" mass="12666">MLGINIVYRKLRTANGLWVPDIRTIFLQRRMRAIHERSVLTHELGHVVLGHRESTPKSETQADRWAARRLIDPDEVIQAAQITQDIGAWCHELNVSADILERYLTDTRAA</sequence>
<gene>
    <name evidence="2" type="ORF">HCR76_06735</name>
</gene>
<dbReference type="EMBL" id="CP061169">
    <property type="protein sequence ID" value="QPZ40221.1"/>
    <property type="molecule type" value="Genomic_DNA"/>
</dbReference>
<organism evidence="2 3">
    <name type="scientific">Paramicrobacterium chengjingii</name>
    <dbReference type="NCBI Taxonomy" id="2769067"/>
    <lineage>
        <taxon>Bacteria</taxon>
        <taxon>Bacillati</taxon>
        <taxon>Actinomycetota</taxon>
        <taxon>Actinomycetes</taxon>
        <taxon>Micrococcales</taxon>
        <taxon>Microbacteriaceae</taxon>
        <taxon>Paramicrobacterium</taxon>
    </lineage>
</organism>
<accession>A0ABX6YN42</accession>
<evidence type="ECO:0000259" key="1">
    <source>
        <dbReference type="Pfam" id="PF06114"/>
    </source>
</evidence>
<dbReference type="InterPro" id="IPR010359">
    <property type="entry name" value="IrrE_HExxH"/>
</dbReference>
<reference evidence="2 3" key="1">
    <citation type="submission" date="2020-12" db="EMBL/GenBank/DDBJ databases">
        <title>Microbacterium sp. HY060.</title>
        <authorList>
            <person name="Zhou J."/>
        </authorList>
    </citation>
    <scope>NUCLEOTIDE SEQUENCE [LARGE SCALE GENOMIC DNA]</scope>
    <source>
        <strain evidence="2 3">HY60</strain>
    </source>
</reference>
<feature type="domain" description="IrrE N-terminal-like" evidence="1">
    <location>
        <begin position="2"/>
        <end position="102"/>
    </location>
</feature>
<dbReference type="Proteomes" id="UP000662814">
    <property type="component" value="Chromosome"/>
</dbReference>